<evidence type="ECO:0000313" key="2">
    <source>
        <dbReference type="EMBL" id="PKK77565.1"/>
    </source>
</evidence>
<comment type="caution">
    <text evidence="2">The sequence shown here is derived from an EMBL/GenBank/DDBJ whole genome shotgun (WGS) entry which is preliminary data.</text>
</comment>
<dbReference type="Proteomes" id="UP000233469">
    <property type="component" value="Unassembled WGS sequence"/>
</dbReference>
<feature type="compositionally biased region" description="Basic residues" evidence="1">
    <location>
        <begin position="20"/>
        <end position="29"/>
    </location>
</feature>
<name>A0A2N1NUJ3_9GLOM</name>
<organism evidence="2 3">
    <name type="scientific">Rhizophagus irregularis</name>
    <dbReference type="NCBI Taxonomy" id="588596"/>
    <lineage>
        <taxon>Eukaryota</taxon>
        <taxon>Fungi</taxon>
        <taxon>Fungi incertae sedis</taxon>
        <taxon>Mucoromycota</taxon>
        <taxon>Glomeromycotina</taxon>
        <taxon>Glomeromycetes</taxon>
        <taxon>Glomerales</taxon>
        <taxon>Glomeraceae</taxon>
        <taxon>Rhizophagus</taxon>
    </lineage>
</organism>
<feature type="region of interest" description="Disordered" evidence="1">
    <location>
        <begin position="18"/>
        <end position="69"/>
    </location>
</feature>
<protein>
    <submittedName>
        <fullName evidence="2">Uncharacterized protein</fullName>
    </submittedName>
</protein>
<feature type="compositionally biased region" description="Basic and acidic residues" evidence="1">
    <location>
        <begin position="30"/>
        <end position="55"/>
    </location>
</feature>
<dbReference type="AlphaFoldDB" id="A0A2N1NUJ3"/>
<evidence type="ECO:0000313" key="3">
    <source>
        <dbReference type="Proteomes" id="UP000233469"/>
    </source>
</evidence>
<proteinExistence type="predicted"/>
<accession>A0A2N1NUJ3</accession>
<gene>
    <name evidence="2" type="ORF">RhiirC2_60571</name>
</gene>
<reference evidence="2 3" key="2">
    <citation type="submission" date="2017-10" db="EMBL/GenBank/DDBJ databases">
        <title>Extensive intraspecific genome diversity in a model arbuscular mycorrhizal fungus.</title>
        <authorList>
            <person name="Chen E.C.H."/>
            <person name="Morin E."/>
            <person name="Baudet D."/>
            <person name="Noel J."/>
            <person name="Ndikumana S."/>
            <person name="Charron P."/>
            <person name="St-Onge C."/>
            <person name="Giorgi J."/>
            <person name="Grigoriev I.V."/>
            <person name="Roux C."/>
            <person name="Martin F.M."/>
            <person name="Corradi N."/>
        </authorList>
    </citation>
    <scope>NUCLEOTIDE SEQUENCE [LARGE SCALE GENOMIC DNA]</scope>
    <source>
        <strain evidence="2 3">C2</strain>
    </source>
</reference>
<feature type="compositionally biased region" description="Basic residues" evidence="1">
    <location>
        <begin position="56"/>
        <end position="69"/>
    </location>
</feature>
<reference evidence="2 3" key="1">
    <citation type="submission" date="2016-04" db="EMBL/GenBank/DDBJ databases">
        <title>Genome analyses suggest a sexual origin of heterokaryosis in a supposedly ancient asexual fungus.</title>
        <authorList>
            <person name="Ropars J."/>
            <person name="Sedzielewska K."/>
            <person name="Noel J."/>
            <person name="Charron P."/>
            <person name="Farinelli L."/>
            <person name="Marton T."/>
            <person name="Kruger M."/>
            <person name="Pelin A."/>
            <person name="Brachmann A."/>
            <person name="Corradi N."/>
        </authorList>
    </citation>
    <scope>NUCLEOTIDE SEQUENCE [LARGE SCALE GENOMIC DNA]</scope>
    <source>
        <strain evidence="2 3">C2</strain>
    </source>
</reference>
<evidence type="ECO:0000256" key="1">
    <source>
        <dbReference type="SAM" id="MobiDB-lite"/>
    </source>
</evidence>
<sequence>MNLWSFCTLKAHPKAEPIKKKVKKVKGGRGRKEKENEGREREEGKKGRGTKERKGEGKKKIKKSLKKDV</sequence>
<dbReference type="EMBL" id="LLXL01000122">
    <property type="protein sequence ID" value="PKK77565.1"/>
    <property type="molecule type" value="Genomic_DNA"/>
</dbReference>